<dbReference type="STRING" id="83449.BON30_13690"/>
<dbReference type="AlphaFoldDB" id="A0A1L9BCX1"/>
<accession>A0A1L9BCX1</accession>
<dbReference type="InterPro" id="IPR017850">
    <property type="entry name" value="Alkaline_phosphatase_core_sf"/>
</dbReference>
<gene>
    <name evidence="1" type="ORF">BON30_13690</name>
</gene>
<dbReference type="Pfam" id="PF01663">
    <property type="entry name" value="Phosphodiest"/>
    <property type="match status" value="1"/>
</dbReference>
<protein>
    <recommendedName>
        <fullName evidence="3">Alkaline phosphatase family protein</fullName>
    </recommendedName>
</protein>
<reference evidence="1 2" key="2">
    <citation type="submission" date="2016-12" db="EMBL/GenBank/DDBJ databases">
        <title>Draft Genome Sequence of Cystobacter ferrugineus Strain Cbfe23.</title>
        <authorList>
            <person name="Akbar S."/>
            <person name="Dowd S.E."/>
            <person name="Stevens D.C."/>
        </authorList>
    </citation>
    <scope>NUCLEOTIDE SEQUENCE [LARGE SCALE GENOMIC DNA]</scope>
    <source>
        <strain evidence="1 2">Cbfe23</strain>
    </source>
</reference>
<dbReference type="EMBL" id="MPIN01000003">
    <property type="protein sequence ID" value="OJH40107.1"/>
    <property type="molecule type" value="Genomic_DNA"/>
</dbReference>
<organism evidence="1 2">
    <name type="scientific">Cystobacter ferrugineus</name>
    <dbReference type="NCBI Taxonomy" id="83449"/>
    <lineage>
        <taxon>Bacteria</taxon>
        <taxon>Pseudomonadati</taxon>
        <taxon>Myxococcota</taxon>
        <taxon>Myxococcia</taxon>
        <taxon>Myxococcales</taxon>
        <taxon>Cystobacterineae</taxon>
        <taxon>Archangiaceae</taxon>
        <taxon>Cystobacter</taxon>
    </lineage>
</organism>
<dbReference type="RefSeq" id="WP_071898742.1">
    <property type="nucleotide sequence ID" value="NZ_MPIN01000003.1"/>
</dbReference>
<evidence type="ECO:0008006" key="3">
    <source>
        <dbReference type="Google" id="ProtNLM"/>
    </source>
</evidence>
<proteinExistence type="predicted"/>
<dbReference type="OrthoDB" id="9771966at2"/>
<evidence type="ECO:0000313" key="1">
    <source>
        <dbReference type="EMBL" id="OJH40107.1"/>
    </source>
</evidence>
<dbReference type="SUPFAM" id="SSF53649">
    <property type="entry name" value="Alkaline phosphatase-like"/>
    <property type="match status" value="1"/>
</dbReference>
<dbReference type="Proteomes" id="UP000182229">
    <property type="component" value="Unassembled WGS sequence"/>
</dbReference>
<name>A0A1L9BCX1_9BACT</name>
<dbReference type="InterPro" id="IPR002591">
    <property type="entry name" value="Phosphodiest/P_Trfase"/>
</dbReference>
<reference evidence="2" key="1">
    <citation type="submission" date="2016-11" db="EMBL/GenBank/DDBJ databases">
        <authorList>
            <person name="Shukria A."/>
            <person name="Stevens D.C."/>
        </authorList>
    </citation>
    <scope>NUCLEOTIDE SEQUENCE [LARGE SCALE GENOMIC DNA]</scope>
    <source>
        <strain evidence="2">Cbfe23</strain>
    </source>
</reference>
<sequence>MHPSHISQQPSPTVARTGGGAEQRVLLVFVDALGPSQLEFAGGLGGLPYRGHLHGILGYSCGALPTILTGTAPEQHGRMCLFSQANQGTGVLSPLVHLGLLPRLIHERGRVRRLAAKVLARTAGLTGYVDLYRVPPELFEWLDMPEREDLFTAERIGGQETFLSEARKAGLRVFTAPWRMPEAERWQHTVETLRTKRPQLAFAYATEIDGALHRTGNGSQEAAAAARRVTTGIERAVEAMRSGGGEVTTIVVGDHGMADIHRVIDPRPLLRHLSGTRLFVDSTMMRFWGSDQELDRARALVEAEGLPGRWLDSRELQARKAPVKDEPYGRAFLVLDEGNLFSPSFVGGTVRGMHGYDVDCHSARAAIASDRPIPAGVGALTDVATWIRSLLGLGNSGVSWAA</sequence>
<comment type="caution">
    <text evidence="1">The sequence shown here is derived from an EMBL/GenBank/DDBJ whole genome shotgun (WGS) entry which is preliminary data.</text>
</comment>
<dbReference type="Gene3D" id="3.40.720.10">
    <property type="entry name" value="Alkaline Phosphatase, subunit A"/>
    <property type="match status" value="1"/>
</dbReference>
<evidence type="ECO:0000313" key="2">
    <source>
        <dbReference type="Proteomes" id="UP000182229"/>
    </source>
</evidence>
<keyword evidence="2" id="KW-1185">Reference proteome</keyword>